<comment type="caution">
    <text evidence="1">The sequence shown here is derived from an EMBL/GenBank/DDBJ whole genome shotgun (WGS) entry which is preliminary data.</text>
</comment>
<keyword evidence="2" id="KW-1185">Reference proteome</keyword>
<organism evidence="1 2">
    <name type="scientific">Ophiocordyceps polyrhachis-furcata BCC 54312</name>
    <dbReference type="NCBI Taxonomy" id="1330021"/>
    <lineage>
        <taxon>Eukaryota</taxon>
        <taxon>Fungi</taxon>
        <taxon>Dikarya</taxon>
        <taxon>Ascomycota</taxon>
        <taxon>Pezizomycotina</taxon>
        <taxon>Sordariomycetes</taxon>
        <taxon>Hypocreomycetidae</taxon>
        <taxon>Hypocreales</taxon>
        <taxon>Ophiocordycipitaceae</taxon>
        <taxon>Ophiocordyceps</taxon>
    </lineage>
</organism>
<accession>A0A367LH03</accession>
<gene>
    <name evidence="1" type="ORF">L249_7978</name>
</gene>
<evidence type="ECO:0000313" key="2">
    <source>
        <dbReference type="Proteomes" id="UP000253664"/>
    </source>
</evidence>
<proteinExistence type="predicted"/>
<evidence type="ECO:0000313" key="1">
    <source>
        <dbReference type="EMBL" id="RCI13679.1"/>
    </source>
</evidence>
<protein>
    <submittedName>
        <fullName evidence="1">Uncharacterized protein</fullName>
    </submittedName>
</protein>
<dbReference type="Proteomes" id="UP000253664">
    <property type="component" value="Unassembled WGS sequence"/>
</dbReference>
<dbReference type="EMBL" id="LKCN02000005">
    <property type="protein sequence ID" value="RCI13679.1"/>
    <property type="molecule type" value="Genomic_DNA"/>
</dbReference>
<name>A0A367LH03_9HYPO</name>
<reference evidence="1 2" key="1">
    <citation type="journal article" date="2015" name="BMC Genomics">
        <title>Insights from the genome of Ophiocordyceps polyrhachis-furcata to pathogenicity and host specificity in insect fungi.</title>
        <authorList>
            <person name="Wichadakul D."/>
            <person name="Kobmoo N."/>
            <person name="Ingsriswang S."/>
            <person name="Tangphatsornruang S."/>
            <person name="Chantasingh D."/>
            <person name="Luangsa-ard J.J."/>
            <person name="Eurwilaichitr L."/>
        </authorList>
    </citation>
    <scope>NUCLEOTIDE SEQUENCE [LARGE SCALE GENOMIC DNA]</scope>
    <source>
        <strain evidence="1 2">BCC 54312</strain>
    </source>
</reference>
<dbReference type="AlphaFoldDB" id="A0A367LH03"/>
<sequence length="164" mass="19143">MECWNALIDDAKAPPAPFRVGTLRARGKQLWVHIKALRHHSGGSFIRWKNRIKQTVASRRLEPWRASKLAPRRMFVARQRRIEARYACTKGRETCKDFKFIVLMVDWGRLGRRTTNPSFESFLRLTLLAMFVQHMCLPDESGCYLDKQSDTVQCNSPWAMGFTR</sequence>